<reference evidence="3" key="1">
    <citation type="submission" date="2015-07" db="EMBL/GenBank/DDBJ databases">
        <title>Adaptation to a free-living lifestyle via gene acquisitions in the diplomonad Trepomonas sp. PC1.</title>
        <authorList>
            <person name="Xu F."/>
            <person name="Jerlstrom-Hultqvist J."/>
            <person name="Kolisko M."/>
            <person name="Simpson A.G.B."/>
            <person name="Roger A.J."/>
            <person name="Svard S.G."/>
            <person name="Andersson J.O."/>
        </authorList>
    </citation>
    <scope>NUCLEOTIDE SEQUENCE</scope>
    <source>
        <strain evidence="3">PC1</strain>
    </source>
</reference>
<protein>
    <submittedName>
        <fullName evidence="3">Glycosyl hydrolase family 25 protein</fullName>
    </submittedName>
</protein>
<dbReference type="SUPFAM" id="SSF51445">
    <property type="entry name" value="(Trans)glycosidases"/>
    <property type="match status" value="1"/>
</dbReference>
<dbReference type="InterPro" id="IPR017853">
    <property type="entry name" value="GH"/>
</dbReference>
<gene>
    <name evidence="3" type="ORF">TPC1_17007</name>
</gene>
<dbReference type="Gene3D" id="3.20.20.80">
    <property type="entry name" value="Glycosidases"/>
    <property type="match status" value="1"/>
</dbReference>
<dbReference type="GO" id="GO:0003796">
    <property type="term" value="F:lysozyme activity"/>
    <property type="evidence" value="ECO:0007669"/>
    <property type="project" value="InterPro"/>
</dbReference>
<accession>A0A146K4U1</accession>
<keyword evidence="3" id="KW-0378">Hydrolase</keyword>
<dbReference type="InterPro" id="IPR051595">
    <property type="entry name" value="GH25_Enzymes"/>
</dbReference>
<dbReference type="EMBL" id="GDID01005208">
    <property type="protein sequence ID" value="JAP91398.1"/>
    <property type="molecule type" value="Transcribed_RNA"/>
</dbReference>
<dbReference type="InterPro" id="IPR002053">
    <property type="entry name" value="Glyco_hydro_25"/>
</dbReference>
<dbReference type="CDD" id="cd06416">
    <property type="entry name" value="GH25_Lys1-like"/>
    <property type="match status" value="1"/>
</dbReference>
<feature type="non-terminal residue" evidence="3">
    <location>
        <position position="1"/>
    </location>
</feature>
<dbReference type="AlphaFoldDB" id="A0A146K4U1"/>
<dbReference type="PANTHER" id="PTHR23208">
    <property type="entry name" value="LYSOZYME PROTEIN"/>
    <property type="match status" value="1"/>
</dbReference>
<name>A0A146K4U1_9EUKA</name>
<evidence type="ECO:0000313" key="3">
    <source>
        <dbReference type="EMBL" id="JAP91398.1"/>
    </source>
</evidence>
<organism evidence="3">
    <name type="scientific">Trepomonas sp. PC1</name>
    <dbReference type="NCBI Taxonomy" id="1076344"/>
    <lineage>
        <taxon>Eukaryota</taxon>
        <taxon>Metamonada</taxon>
        <taxon>Diplomonadida</taxon>
        <taxon>Hexamitidae</taxon>
        <taxon>Hexamitinae</taxon>
        <taxon>Trepomonas</taxon>
    </lineage>
</organism>
<evidence type="ECO:0000256" key="1">
    <source>
        <dbReference type="ARBA" id="ARBA00010646"/>
    </source>
</evidence>
<sequence length="205" mass="23634">FIMALNGPKGFDLSVFQGDVQQSSFNCLAQNGMKFAIFQAQRGPKLNPYAINDYKRAKIAGIQYVDFYMFPTVQKSAISQVKETVNYLKSNGVLTNNMIWVDIERKEDYYHNDCAKNQQFLTQLVTELEKQIGSKKIGIYANNWSWNDVVCSWTGLSKYPLWYAHYDGKPNFNDFKKFGGFTKPSMKQYNGDQKLCNTNVDFNIQ</sequence>
<keyword evidence="2" id="KW-0732">Signal</keyword>
<dbReference type="Pfam" id="PF01183">
    <property type="entry name" value="Glyco_hydro_25"/>
    <property type="match status" value="1"/>
</dbReference>
<dbReference type="GO" id="GO:0009253">
    <property type="term" value="P:peptidoglycan catabolic process"/>
    <property type="evidence" value="ECO:0007669"/>
    <property type="project" value="InterPro"/>
</dbReference>
<proteinExistence type="inferred from homology"/>
<dbReference type="GO" id="GO:0016998">
    <property type="term" value="P:cell wall macromolecule catabolic process"/>
    <property type="evidence" value="ECO:0007669"/>
    <property type="project" value="InterPro"/>
</dbReference>
<dbReference type="GO" id="GO:0007165">
    <property type="term" value="P:signal transduction"/>
    <property type="evidence" value="ECO:0007669"/>
    <property type="project" value="TreeGrafter"/>
</dbReference>
<dbReference type="PANTHER" id="PTHR23208:SF36">
    <property type="entry name" value="LYSOZYME-RELATED"/>
    <property type="match status" value="1"/>
</dbReference>
<comment type="similarity">
    <text evidence="1">Belongs to the glycosyl hydrolase 25 family.</text>
</comment>
<dbReference type="PROSITE" id="PS51904">
    <property type="entry name" value="GLYCOSYL_HYDROL_F25_2"/>
    <property type="match status" value="1"/>
</dbReference>
<evidence type="ECO:0000256" key="2">
    <source>
        <dbReference type="ARBA" id="ARBA00022729"/>
    </source>
</evidence>